<evidence type="ECO:0000256" key="5">
    <source>
        <dbReference type="ARBA" id="ARBA00022807"/>
    </source>
</evidence>
<dbReference type="SUPFAM" id="SSF52129">
    <property type="entry name" value="Caspase-like"/>
    <property type="match status" value="1"/>
</dbReference>
<name>A0A5N7CLU5_PETAA</name>
<dbReference type="InterPro" id="IPR029030">
    <property type="entry name" value="Caspase-like_dom_sf"/>
</dbReference>
<dbReference type="GO" id="GO:0006508">
    <property type="term" value="P:proteolysis"/>
    <property type="evidence" value="ECO:0007669"/>
    <property type="project" value="UniProtKB-KW"/>
</dbReference>
<keyword evidence="5" id="KW-0378">Hydrolase</keyword>
<keyword evidence="3" id="KW-0645">Protease</keyword>
<organism evidence="8">
    <name type="scientific">Petromyces alliaceus</name>
    <name type="common">Aspergillus alliaceus</name>
    <dbReference type="NCBI Taxonomy" id="209559"/>
    <lineage>
        <taxon>Eukaryota</taxon>
        <taxon>Fungi</taxon>
        <taxon>Dikarya</taxon>
        <taxon>Ascomycota</taxon>
        <taxon>Pezizomycotina</taxon>
        <taxon>Eurotiomycetes</taxon>
        <taxon>Eurotiomycetidae</taxon>
        <taxon>Eurotiales</taxon>
        <taxon>Aspergillaceae</taxon>
        <taxon>Aspergillus</taxon>
        <taxon>Aspergillus subgen. Circumdati</taxon>
    </lineage>
</organism>
<sequence length="815" mass="89812">MPTKRALLIASTYGGLNGTINDAQTMETLLSKRGFEIIPCYNENATRAGIINAWTNLIESTSPDDAVVIFYSGHGALVHDETRKEKNKSWQFQFLVPVDYEESTEGDFRGILDVEISYMLRDTTEKTRNVTIIIDCCHSGRMFRDGPGEEEAVKRKSLDKVQFHDLDVYLKSLREKGYFHGEVFQLGNPYAVRIAAAATAESACEHINSRGKWSGALTDALAKAMEETSGVDVSWRTTLVRVSQLVNTRHQWQHPQVEGPDTRAHFSLQHVKSGALYVKVENGKAIIEAGSVVGVRKGNVYTVVPFVPEEAEEGEPVVEATVTAVAAFKSKAALTRIPSWRSIHREGALAFLKCDIVDKLPMTLPSNLEGLKAGVEESRYLKPSESEDKQEPLAEFLHEEGSIVLVNHQGIRIRTRSINSTEEATAQAFSDIIADAERLARAKRVRELRCERRQDLLVHNLEVTVGTVEDGEPKVNFQMEGHDRITEGESVYIRLENTGNATVYVSVLNINIVGTVTSLTSAWPHGIELPPELDITLGSNSFDELVGSQISWPSGVATDLPVEERFVILVSNHPVSLNYLVESVNLDVDILRDAAQFVKTAAHLYDIVHVPFKLHPKGQDPNDVDNGDDDSSSDTIFYDALDKPADQCILAAHLPEPEDVVEWADALSYPLDSVPKGIFGAIVRTSRNIPPCIRVINQHSEEITVVVSKYRPNRLLSEVGLNASATGAGVTFGTTTFNGPATKKTLASQTCKDGCSVATFPLWSHRDGFGVVSIFKGAEKVLYIENDRIPAGATAYFANKPNLRLEKYGSGEKWA</sequence>
<evidence type="ECO:0000256" key="1">
    <source>
        <dbReference type="ARBA" id="ARBA00003621"/>
    </source>
</evidence>
<dbReference type="InterPro" id="IPR050452">
    <property type="entry name" value="Metacaspase"/>
</dbReference>
<dbReference type="GO" id="GO:0006915">
    <property type="term" value="P:apoptotic process"/>
    <property type="evidence" value="ECO:0007669"/>
    <property type="project" value="UniProtKB-KW"/>
</dbReference>
<dbReference type="AlphaFoldDB" id="A0A5N7CLU5"/>
<dbReference type="PANTHER" id="PTHR48104:SF30">
    <property type="entry name" value="METACASPASE-1"/>
    <property type="match status" value="1"/>
</dbReference>
<dbReference type="GO" id="GO:0005737">
    <property type="term" value="C:cytoplasm"/>
    <property type="evidence" value="ECO:0007669"/>
    <property type="project" value="TreeGrafter"/>
</dbReference>
<evidence type="ECO:0000256" key="3">
    <source>
        <dbReference type="ARBA" id="ARBA00022670"/>
    </source>
</evidence>
<dbReference type="Proteomes" id="UP000326877">
    <property type="component" value="Unassembled WGS sequence"/>
</dbReference>
<evidence type="ECO:0000256" key="2">
    <source>
        <dbReference type="ARBA" id="ARBA00009005"/>
    </source>
</evidence>
<gene>
    <name evidence="8" type="ORF">BDV23DRAFT_194862</name>
</gene>
<dbReference type="GO" id="GO:0004197">
    <property type="term" value="F:cysteine-type endopeptidase activity"/>
    <property type="evidence" value="ECO:0007669"/>
    <property type="project" value="InterPro"/>
</dbReference>
<dbReference type="InterPro" id="IPR011600">
    <property type="entry name" value="Pept_C14_caspase"/>
</dbReference>
<evidence type="ECO:0000313" key="8">
    <source>
        <dbReference type="EMBL" id="KAE8395222.1"/>
    </source>
</evidence>
<keyword evidence="5" id="KW-0788">Thiol protease</keyword>
<comment type="similarity">
    <text evidence="2">Belongs to the peptidase C14B family.</text>
</comment>
<dbReference type="Gene3D" id="3.40.50.1460">
    <property type="match status" value="1"/>
</dbReference>
<dbReference type="Pfam" id="PF00656">
    <property type="entry name" value="Peptidase_C14"/>
    <property type="match status" value="1"/>
</dbReference>
<proteinExistence type="inferred from homology"/>
<reference evidence="8" key="1">
    <citation type="submission" date="2019-04" db="EMBL/GenBank/DDBJ databases">
        <title>Friends and foes A comparative genomics studyof 23 Aspergillus species from section Flavi.</title>
        <authorList>
            <consortium name="DOE Joint Genome Institute"/>
            <person name="Kjaerbolling I."/>
            <person name="Vesth T."/>
            <person name="Frisvad J.C."/>
            <person name="Nybo J.L."/>
            <person name="Theobald S."/>
            <person name="Kildgaard S."/>
            <person name="Isbrandt T."/>
            <person name="Kuo A."/>
            <person name="Sato A."/>
            <person name="Lyhne E.K."/>
            <person name="Kogle M.E."/>
            <person name="Wiebenga A."/>
            <person name="Kun R.S."/>
            <person name="Lubbers R.J."/>
            <person name="Makela M.R."/>
            <person name="Barry K."/>
            <person name="Chovatia M."/>
            <person name="Clum A."/>
            <person name="Daum C."/>
            <person name="Haridas S."/>
            <person name="He G."/>
            <person name="LaButti K."/>
            <person name="Lipzen A."/>
            <person name="Mondo S."/>
            <person name="Riley R."/>
            <person name="Salamov A."/>
            <person name="Simmons B.A."/>
            <person name="Magnuson J.K."/>
            <person name="Henrissat B."/>
            <person name="Mortensen U.H."/>
            <person name="Larsen T.O."/>
            <person name="Devries R.P."/>
            <person name="Grigoriev I.V."/>
            <person name="Machida M."/>
            <person name="Baker S.E."/>
            <person name="Andersen M.R."/>
        </authorList>
    </citation>
    <scope>NUCLEOTIDE SEQUENCE [LARGE SCALE GENOMIC DNA]</scope>
    <source>
        <strain evidence="8">IBT 14317</strain>
    </source>
</reference>
<evidence type="ECO:0000259" key="7">
    <source>
        <dbReference type="Pfam" id="PF00656"/>
    </source>
</evidence>
<comment type="function">
    <text evidence="1">Involved in cell death (apoptosis).</text>
</comment>
<feature type="domain" description="Peptidase C14 caspase" evidence="7">
    <location>
        <begin position="4"/>
        <end position="259"/>
    </location>
</feature>
<protein>
    <submittedName>
        <fullName evidence="8">Caspase domain-containing protein</fullName>
    </submittedName>
</protein>
<keyword evidence="4" id="KW-0053">Apoptosis</keyword>
<dbReference type="EMBL" id="ML735219">
    <property type="protein sequence ID" value="KAE8395222.1"/>
    <property type="molecule type" value="Genomic_DNA"/>
</dbReference>
<dbReference type="PANTHER" id="PTHR48104">
    <property type="entry name" value="METACASPASE-4"/>
    <property type="match status" value="1"/>
</dbReference>
<evidence type="ECO:0000256" key="4">
    <source>
        <dbReference type="ARBA" id="ARBA00022703"/>
    </source>
</evidence>
<dbReference type="OrthoDB" id="3223806at2759"/>
<evidence type="ECO:0000256" key="6">
    <source>
        <dbReference type="ARBA" id="ARBA00023145"/>
    </source>
</evidence>
<keyword evidence="6" id="KW-0865">Zymogen</keyword>
<accession>A0A5N7CLU5</accession>